<accession>A0ABS8AVH3</accession>
<dbReference type="SUPFAM" id="SSF51621">
    <property type="entry name" value="Phosphoenolpyruvate/pyruvate domain"/>
    <property type="match status" value="1"/>
</dbReference>
<dbReference type="Proteomes" id="UP001165296">
    <property type="component" value="Unassembled WGS sequence"/>
</dbReference>
<dbReference type="PANTHER" id="PTHR42905">
    <property type="entry name" value="PHOSPHOENOLPYRUVATE CARBOXYLASE"/>
    <property type="match status" value="1"/>
</dbReference>
<comment type="caution">
    <text evidence="1">The sequence shown here is derived from an EMBL/GenBank/DDBJ whole genome shotgun (WGS) entry which is preliminary data.</text>
</comment>
<dbReference type="InterPro" id="IPR040442">
    <property type="entry name" value="Pyrv_kinase-like_dom_sf"/>
</dbReference>
<keyword evidence="2" id="KW-1185">Reference proteome</keyword>
<protein>
    <submittedName>
        <fullName evidence="1">Isocitrate lyase/phosphoenolpyruvate mutase family protein</fullName>
    </submittedName>
</protein>
<evidence type="ECO:0000313" key="1">
    <source>
        <dbReference type="EMBL" id="MCB2410083.1"/>
    </source>
</evidence>
<reference evidence="1" key="1">
    <citation type="submission" date="2021-10" db="EMBL/GenBank/DDBJ databases">
        <authorList>
            <person name="Dean J.D."/>
            <person name="Kim M.K."/>
            <person name="Newey C.N."/>
            <person name="Stoker T.S."/>
            <person name="Thompson D.W."/>
            <person name="Grose J.H."/>
        </authorList>
    </citation>
    <scope>NUCLEOTIDE SEQUENCE</scope>
    <source>
        <strain evidence="1">BT178</strain>
    </source>
</reference>
<organism evidence="1 2">
    <name type="scientific">Hymenobacter lucidus</name>
    <dbReference type="NCBI Taxonomy" id="2880930"/>
    <lineage>
        <taxon>Bacteria</taxon>
        <taxon>Pseudomonadati</taxon>
        <taxon>Bacteroidota</taxon>
        <taxon>Cytophagia</taxon>
        <taxon>Cytophagales</taxon>
        <taxon>Hymenobacteraceae</taxon>
        <taxon>Hymenobacter</taxon>
    </lineage>
</organism>
<dbReference type="PANTHER" id="PTHR42905:SF16">
    <property type="entry name" value="CARBOXYPHOSPHONOENOLPYRUVATE PHOSPHONOMUTASE-LIKE PROTEIN (AFU_ORTHOLOGUE AFUA_5G07230)"/>
    <property type="match status" value="1"/>
</dbReference>
<dbReference type="CDD" id="cd00377">
    <property type="entry name" value="ICL_PEPM"/>
    <property type="match status" value="1"/>
</dbReference>
<dbReference type="RefSeq" id="WP_226178052.1">
    <property type="nucleotide sequence ID" value="NZ_JAJADR010000006.1"/>
</dbReference>
<dbReference type="InterPro" id="IPR015813">
    <property type="entry name" value="Pyrv/PenolPyrv_kinase-like_dom"/>
</dbReference>
<keyword evidence="1" id="KW-0456">Lyase</keyword>
<dbReference type="Gene3D" id="3.20.20.60">
    <property type="entry name" value="Phosphoenolpyruvate-binding domains"/>
    <property type="match status" value="1"/>
</dbReference>
<dbReference type="EMBL" id="JAJADR010000006">
    <property type="protein sequence ID" value="MCB2410083.1"/>
    <property type="molecule type" value="Genomic_DNA"/>
</dbReference>
<evidence type="ECO:0000313" key="2">
    <source>
        <dbReference type="Proteomes" id="UP001165296"/>
    </source>
</evidence>
<dbReference type="InterPro" id="IPR039556">
    <property type="entry name" value="ICL/PEPM"/>
</dbReference>
<gene>
    <name evidence="1" type="ORF">LGH74_18985</name>
</gene>
<dbReference type="GO" id="GO:0016829">
    <property type="term" value="F:lyase activity"/>
    <property type="evidence" value="ECO:0007669"/>
    <property type="project" value="UniProtKB-KW"/>
</dbReference>
<dbReference type="Pfam" id="PF13714">
    <property type="entry name" value="PEP_mutase"/>
    <property type="match status" value="1"/>
</dbReference>
<name>A0ABS8AVH3_9BACT</name>
<sequence>MLTITAAQVFRQLHYQPQPLLLPNVWDARSAAACQAAGFAALGTSSAAIASMLGYEDGEQMPFAEMRYVVSRICASTTLPVTVDLEGGYSRSPEQIAAHVLELARLGVAGINLEDSVVSAAGRQLQPADTFADILRTVRARCRQQQLDIFLNVRTDTFLLLITGQLAATQQRLHHYEAAGADGLFVPGLLKLADVKAVCEATSLPVNVMALPGLPEVAALAAAGVRRISMGNFLFEAVAARQLHLSQQLRQQQSLTALFA</sequence>
<proteinExistence type="predicted"/>